<evidence type="ECO:0000313" key="2">
    <source>
        <dbReference type="Proteomes" id="UP000237347"/>
    </source>
</evidence>
<organism evidence="1 2">
    <name type="scientific">Quercus suber</name>
    <name type="common">Cork oak</name>
    <dbReference type="NCBI Taxonomy" id="58331"/>
    <lineage>
        <taxon>Eukaryota</taxon>
        <taxon>Viridiplantae</taxon>
        <taxon>Streptophyta</taxon>
        <taxon>Embryophyta</taxon>
        <taxon>Tracheophyta</taxon>
        <taxon>Spermatophyta</taxon>
        <taxon>Magnoliopsida</taxon>
        <taxon>eudicotyledons</taxon>
        <taxon>Gunneridae</taxon>
        <taxon>Pentapetalae</taxon>
        <taxon>rosids</taxon>
        <taxon>fabids</taxon>
        <taxon>Fagales</taxon>
        <taxon>Fagaceae</taxon>
        <taxon>Quercus</taxon>
    </lineage>
</organism>
<dbReference type="Proteomes" id="UP000237347">
    <property type="component" value="Unassembled WGS sequence"/>
</dbReference>
<evidence type="ECO:0000313" key="1">
    <source>
        <dbReference type="EMBL" id="KAK7817938.1"/>
    </source>
</evidence>
<protein>
    <submittedName>
        <fullName evidence="1">Uncharacterized protein</fullName>
    </submittedName>
</protein>
<proteinExistence type="predicted"/>
<gene>
    <name evidence="1" type="ORF">CFP56_042035</name>
</gene>
<reference evidence="1 2" key="1">
    <citation type="journal article" date="2018" name="Sci. Data">
        <title>The draft genome sequence of cork oak.</title>
        <authorList>
            <person name="Ramos A.M."/>
            <person name="Usie A."/>
            <person name="Barbosa P."/>
            <person name="Barros P.M."/>
            <person name="Capote T."/>
            <person name="Chaves I."/>
            <person name="Simoes F."/>
            <person name="Abreu I."/>
            <person name="Carrasquinho I."/>
            <person name="Faro C."/>
            <person name="Guimaraes J.B."/>
            <person name="Mendonca D."/>
            <person name="Nobrega F."/>
            <person name="Rodrigues L."/>
            <person name="Saibo N.J.M."/>
            <person name="Varela M.C."/>
            <person name="Egas C."/>
            <person name="Matos J."/>
            <person name="Miguel C.M."/>
            <person name="Oliveira M.M."/>
            <person name="Ricardo C.P."/>
            <person name="Goncalves S."/>
        </authorList>
    </citation>
    <scope>NUCLEOTIDE SEQUENCE [LARGE SCALE GENOMIC DNA]</scope>
    <source>
        <strain evidence="2">cv. HL8</strain>
    </source>
</reference>
<keyword evidence="2" id="KW-1185">Reference proteome</keyword>
<accession>A0AAW0IUA7</accession>
<dbReference type="AlphaFoldDB" id="A0AAW0IUA7"/>
<comment type="caution">
    <text evidence="1">The sequence shown here is derived from an EMBL/GenBank/DDBJ whole genome shotgun (WGS) entry which is preliminary data.</text>
</comment>
<dbReference type="EMBL" id="PKMF04000855">
    <property type="protein sequence ID" value="KAK7817938.1"/>
    <property type="molecule type" value="Genomic_DNA"/>
</dbReference>
<sequence>MLSHSFFAITNNSEGTDKENFMDLQDTSTDPWCRKVAKGIIYIGNPIFHALEKGLKSKRIRTKDVKRTTILLLHQFASKEG</sequence>
<name>A0AAW0IUA7_QUESU</name>